<geneLocation type="mitochondrion" evidence="1"/>
<accession>A0A101M4D4</accession>
<keyword evidence="1" id="KW-0496">Mitochondrion</keyword>
<evidence type="ECO:0000313" key="1">
    <source>
        <dbReference type="EMBL" id="KUM50679.1"/>
    </source>
</evidence>
<proteinExistence type="predicted"/>
<dbReference type="EMBL" id="LKAM01000001">
    <property type="protein sequence ID" value="KUM50679.1"/>
    <property type="molecule type" value="Genomic_DNA"/>
</dbReference>
<organism evidence="1">
    <name type="scientific">Picea glauca</name>
    <name type="common">White spruce</name>
    <name type="synonym">Pinus glauca</name>
    <dbReference type="NCBI Taxonomy" id="3330"/>
    <lineage>
        <taxon>Eukaryota</taxon>
        <taxon>Viridiplantae</taxon>
        <taxon>Streptophyta</taxon>
        <taxon>Embryophyta</taxon>
        <taxon>Tracheophyta</taxon>
        <taxon>Spermatophyta</taxon>
        <taxon>Pinopsida</taxon>
        <taxon>Pinidae</taxon>
        <taxon>Conifers I</taxon>
        <taxon>Pinales</taxon>
        <taxon>Pinaceae</taxon>
        <taxon>Picea</taxon>
    </lineage>
</organism>
<gene>
    <name evidence="1" type="ORF">ABT39_MTgene523</name>
</gene>
<comment type="caution">
    <text evidence="1">The sequence shown here is derived from an EMBL/GenBank/DDBJ whole genome shotgun (WGS) entry which is preliminary data.</text>
</comment>
<name>A0A101M4D4_PICGL</name>
<sequence>MFKTSDELIRKPQRYTFYIYGTGMGEGLHNCWWLLIPFCPSSMGSKISFCLYTMLSY</sequence>
<dbReference type="AlphaFoldDB" id="A0A101M4D4"/>
<reference evidence="1" key="1">
    <citation type="journal article" date="2015" name="Genome Biol. Evol.">
        <title>Organellar Genomes of White Spruce (Picea glauca): Assembly and Annotation.</title>
        <authorList>
            <person name="Jackman S.D."/>
            <person name="Warren R.L."/>
            <person name="Gibb E.A."/>
            <person name="Vandervalk B.P."/>
            <person name="Mohamadi H."/>
            <person name="Chu J."/>
            <person name="Raymond A."/>
            <person name="Pleasance S."/>
            <person name="Coope R."/>
            <person name="Wildung M.R."/>
            <person name="Ritland C.E."/>
            <person name="Bousquet J."/>
            <person name="Jones S.J."/>
            <person name="Bohlmann J."/>
            <person name="Birol I."/>
        </authorList>
    </citation>
    <scope>NUCLEOTIDE SEQUENCE [LARGE SCALE GENOMIC DNA]</scope>
    <source>
        <tissue evidence="1">Flushing bud</tissue>
    </source>
</reference>
<protein>
    <submittedName>
        <fullName evidence="1">Uncharacterized protein</fullName>
    </submittedName>
</protein>